<proteinExistence type="predicted"/>
<gene>
    <name evidence="9" type="ORF">B1A_21072</name>
</gene>
<keyword evidence="4 7" id="KW-0812">Transmembrane</keyword>
<accession>T0ZG14</accession>
<dbReference type="InterPro" id="IPR035906">
    <property type="entry name" value="MetI-like_sf"/>
</dbReference>
<feature type="domain" description="ABC transmembrane type-1" evidence="8">
    <location>
        <begin position="1"/>
        <end position="143"/>
    </location>
</feature>
<sequence>MLSGIIGVFLGMLLGAIAALRRDGWFDHVSSVILLGITSLPEFVVAIAMIILFATVVTHLFPAVSIIPPGTYAWSAPKLLVLPVLTLVIVIIPYIMRMTRGAMVEALESEYVQLARLEGIKSWKIVIVHALPNAIAPTIQVIG</sequence>
<feature type="transmembrane region" description="Helical" evidence="7">
    <location>
        <begin position="43"/>
        <end position="67"/>
    </location>
</feature>
<evidence type="ECO:0000256" key="2">
    <source>
        <dbReference type="ARBA" id="ARBA00022448"/>
    </source>
</evidence>
<evidence type="ECO:0000256" key="3">
    <source>
        <dbReference type="ARBA" id="ARBA00022475"/>
    </source>
</evidence>
<evidence type="ECO:0000256" key="5">
    <source>
        <dbReference type="ARBA" id="ARBA00022989"/>
    </source>
</evidence>
<organism evidence="9">
    <name type="scientific">mine drainage metagenome</name>
    <dbReference type="NCBI Taxonomy" id="410659"/>
    <lineage>
        <taxon>unclassified sequences</taxon>
        <taxon>metagenomes</taxon>
        <taxon>ecological metagenomes</taxon>
    </lineage>
</organism>
<dbReference type="SUPFAM" id="SSF161098">
    <property type="entry name" value="MetI-like"/>
    <property type="match status" value="1"/>
</dbReference>
<dbReference type="GO" id="GO:0005886">
    <property type="term" value="C:plasma membrane"/>
    <property type="evidence" value="ECO:0007669"/>
    <property type="project" value="UniProtKB-SubCell"/>
</dbReference>
<keyword evidence="6 7" id="KW-0472">Membrane</keyword>
<evidence type="ECO:0000256" key="6">
    <source>
        <dbReference type="ARBA" id="ARBA00023136"/>
    </source>
</evidence>
<keyword evidence="5 7" id="KW-1133">Transmembrane helix</keyword>
<keyword evidence="2" id="KW-0813">Transport</keyword>
<dbReference type="CDD" id="cd06261">
    <property type="entry name" value="TM_PBP2"/>
    <property type="match status" value="1"/>
</dbReference>
<evidence type="ECO:0000256" key="4">
    <source>
        <dbReference type="ARBA" id="ARBA00022692"/>
    </source>
</evidence>
<keyword evidence="3" id="KW-1003">Cell membrane</keyword>
<comment type="subcellular location">
    <subcellularLocation>
        <location evidence="1">Cell membrane</location>
        <topology evidence="1">Multi-pass membrane protein</topology>
    </subcellularLocation>
</comment>
<dbReference type="InterPro" id="IPR000515">
    <property type="entry name" value="MetI-like"/>
</dbReference>
<protein>
    <submittedName>
        <fullName evidence="9">Binding-protein-dependent transport system inner membrane component</fullName>
    </submittedName>
</protein>
<evidence type="ECO:0000313" key="9">
    <source>
        <dbReference type="EMBL" id="EQD28650.1"/>
    </source>
</evidence>
<evidence type="ECO:0000259" key="8">
    <source>
        <dbReference type="PROSITE" id="PS50928"/>
    </source>
</evidence>
<reference evidence="9" key="2">
    <citation type="journal article" date="2014" name="ISME J.">
        <title>Microbial stratification in low pH oxic and suboxic macroscopic growths along an acid mine drainage.</title>
        <authorList>
            <person name="Mendez-Garcia C."/>
            <person name="Mesa V."/>
            <person name="Sprenger R.R."/>
            <person name="Richter M."/>
            <person name="Diez M.S."/>
            <person name="Solano J."/>
            <person name="Bargiela R."/>
            <person name="Golyshina O.V."/>
            <person name="Manteca A."/>
            <person name="Ramos J.L."/>
            <person name="Gallego J.R."/>
            <person name="Llorente I."/>
            <person name="Martins Dos Santos V.A."/>
            <person name="Jensen O.N."/>
            <person name="Pelaez A.I."/>
            <person name="Sanchez J."/>
            <person name="Ferrer M."/>
        </authorList>
    </citation>
    <scope>NUCLEOTIDE SEQUENCE</scope>
</reference>
<dbReference type="GO" id="GO:0055085">
    <property type="term" value="P:transmembrane transport"/>
    <property type="evidence" value="ECO:0007669"/>
    <property type="project" value="InterPro"/>
</dbReference>
<feature type="transmembrane region" description="Helical" evidence="7">
    <location>
        <begin position="79"/>
        <end position="96"/>
    </location>
</feature>
<dbReference type="PROSITE" id="PS50928">
    <property type="entry name" value="ABC_TM1"/>
    <property type="match status" value="1"/>
</dbReference>
<dbReference type="PANTHER" id="PTHR43163">
    <property type="entry name" value="DIPEPTIDE TRANSPORT SYSTEM PERMEASE PROTEIN DPPB-RELATED"/>
    <property type="match status" value="1"/>
</dbReference>
<comment type="caution">
    <text evidence="9">The sequence shown here is derived from an EMBL/GenBank/DDBJ whole genome shotgun (WGS) entry which is preliminary data.</text>
</comment>
<dbReference type="EMBL" id="AUZX01015568">
    <property type="protein sequence ID" value="EQD28650.1"/>
    <property type="molecule type" value="Genomic_DNA"/>
</dbReference>
<dbReference type="AlphaFoldDB" id="T0ZG14"/>
<name>T0ZG14_9ZZZZ</name>
<evidence type="ECO:0000256" key="7">
    <source>
        <dbReference type="SAM" id="Phobius"/>
    </source>
</evidence>
<dbReference type="Gene3D" id="1.10.3720.10">
    <property type="entry name" value="MetI-like"/>
    <property type="match status" value="1"/>
</dbReference>
<feature type="non-terminal residue" evidence="9">
    <location>
        <position position="143"/>
    </location>
</feature>
<evidence type="ECO:0000256" key="1">
    <source>
        <dbReference type="ARBA" id="ARBA00004651"/>
    </source>
</evidence>
<reference evidence="9" key="1">
    <citation type="submission" date="2013-08" db="EMBL/GenBank/DDBJ databases">
        <authorList>
            <person name="Mendez C."/>
            <person name="Richter M."/>
            <person name="Ferrer M."/>
            <person name="Sanchez J."/>
        </authorList>
    </citation>
    <scope>NUCLEOTIDE SEQUENCE</scope>
</reference>
<dbReference type="PANTHER" id="PTHR43163:SF3">
    <property type="entry name" value="PEPTIDE ABC TRANSPORTER PERMEASE PROTEIN"/>
    <property type="match status" value="1"/>
</dbReference>
<dbReference type="Pfam" id="PF00528">
    <property type="entry name" value="BPD_transp_1"/>
    <property type="match status" value="1"/>
</dbReference>